<keyword evidence="1" id="KW-1133">Transmembrane helix</keyword>
<name>A0AAN9PKY8_CLITE</name>
<keyword evidence="1" id="KW-0812">Transmembrane</keyword>
<protein>
    <submittedName>
        <fullName evidence="2">Uncharacterized protein</fullName>
    </submittedName>
</protein>
<keyword evidence="1" id="KW-0472">Membrane</keyword>
<dbReference type="Proteomes" id="UP001359559">
    <property type="component" value="Unassembled WGS sequence"/>
</dbReference>
<accession>A0AAN9PKY8</accession>
<evidence type="ECO:0000313" key="3">
    <source>
        <dbReference type="Proteomes" id="UP001359559"/>
    </source>
</evidence>
<keyword evidence="3" id="KW-1185">Reference proteome</keyword>
<evidence type="ECO:0000256" key="1">
    <source>
        <dbReference type="SAM" id="Phobius"/>
    </source>
</evidence>
<reference evidence="2 3" key="1">
    <citation type="submission" date="2024-01" db="EMBL/GenBank/DDBJ databases">
        <title>The genomes of 5 underutilized Papilionoideae crops provide insights into root nodulation and disease resistance.</title>
        <authorList>
            <person name="Yuan L."/>
        </authorList>
    </citation>
    <scope>NUCLEOTIDE SEQUENCE [LARGE SCALE GENOMIC DNA]</scope>
    <source>
        <strain evidence="2">LY-2023</strain>
        <tissue evidence="2">Leaf</tissue>
    </source>
</reference>
<gene>
    <name evidence="2" type="ORF">RJT34_11988</name>
</gene>
<dbReference type="EMBL" id="JAYKXN010000003">
    <property type="protein sequence ID" value="KAK7301127.1"/>
    <property type="molecule type" value="Genomic_DNA"/>
</dbReference>
<organism evidence="2 3">
    <name type="scientific">Clitoria ternatea</name>
    <name type="common">Butterfly pea</name>
    <dbReference type="NCBI Taxonomy" id="43366"/>
    <lineage>
        <taxon>Eukaryota</taxon>
        <taxon>Viridiplantae</taxon>
        <taxon>Streptophyta</taxon>
        <taxon>Embryophyta</taxon>
        <taxon>Tracheophyta</taxon>
        <taxon>Spermatophyta</taxon>
        <taxon>Magnoliopsida</taxon>
        <taxon>eudicotyledons</taxon>
        <taxon>Gunneridae</taxon>
        <taxon>Pentapetalae</taxon>
        <taxon>rosids</taxon>
        <taxon>fabids</taxon>
        <taxon>Fabales</taxon>
        <taxon>Fabaceae</taxon>
        <taxon>Papilionoideae</taxon>
        <taxon>50 kb inversion clade</taxon>
        <taxon>NPAAA clade</taxon>
        <taxon>indigoferoid/millettioid clade</taxon>
        <taxon>Phaseoleae</taxon>
        <taxon>Clitoria</taxon>
    </lineage>
</organism>
<sequence length="80" mass="9246">MRREAEESLRALLCPHARTGHNATLSSINIQGYMCQCIFYIIQLLIFLLGYTHFPFSTFTVPISRFLPLLNSPHTNYPRC</sequence>
<feature type="transmembrane region" description="Helical" evidence="1">
    <location>
        <begin position="37"/>
        <end position="56"/>
    </location>
</feature>
<proteinExistence type="predicted"/>
<dbReference type="AlphaFoldDB" id="A0AAN9PKY8"/>
<evidence type="ECO:0000313" key="2">
    <source>
        <dbReference type="EMBL" id="KAK7301127.1"/>
    </source>
</evidence>
<comment type="caution">
    <text evidence="2">The sequence shown here is derived from an EMBL/GenBank/DDBJ whole genome shotgun (WGS) entry which is preliminary data.</text>
</comment>